<dbReference type="Proteomes" id="UP000015453">
    <property type="component" value="Unassembled WGS sequence"/>
</dbReference>
<gene>
    <name evidence="5" type="ORF">M569_01463</name>
</gene>
<comment type="caution">
    <text evidence="5">The sequence shown here is derived from an EMBL/GenBank/DDBJ whole genome shotgun (WGS) entry which is preliminary data.</text>
</comment>
<dbReference type="OrthoDB" id="1894072at2759"/>
<feature type="domain" description="DYW" evidence="4">
    <location>
        <begin position="533"/>
        <end position="627"/>
    </location>
</feature>
<dbReference type="InterPro" id="IPR011990">
    <property type="entry name" value="TPR-like_helical_dom_sf"/>
</dbReference>
<dbReference type="InterPro" id="IPR046848">
    <property type="entry name" value="E_motif"/>
</dbReference>
<dbReference type="Pfam" id="PF20431">
    <property type="entry name" value="E_motif"/>
    <property type="match status" value="1"/>
</dbReference>
<dbReference type="NCBIfam" id="TIGR00756">
    <property type="entry name" value="PPR"/>
    <property type="match status" value="2"/>
</dbReference>
<dbReference type="InterPro" id="IPR002885">
    <property type="entry name" value="PPR_rpt"/>
</dbReference>
<dbReference type="EMBL" id="AUSU01000481">
    <property type="protein sequence ID" value="EPS73292.1"/>
    <property type="molecule type" value="Genomic_DNA"/>
</dbReference>
<dbReference type="Pfam" id="PF13041">
    <property type="entry name" value="PPR_2"/>
    <property type="match status" value="1"/>
</dbReference>
<sequence>YAKRGDLDLAQNVFDQMPRKNVVSWTILISGYSQRGMFSRCFDLLSKMLLHRFKPNDFAYASVLSVCDHFAGRQVHGLALKTGFDSWIYVANALISMYWKSSGAEAFKVFDSIHHPNAVTYNSMISGSAMCGEDNKPMILFRRMCREGIRFDRTTLLSSISGGIDDSHICCSQLHSLSIRSGLETDAGVATALIKAYSVAGEEIEHCHKIFSEISSENRDIVVWTGIISACSEKDPDRALLHFNQMRRENLNPDSYVFLMMIKACSNLVTVKNASALHSLVISSGFQSVTQLGSVLIHAYARSGSLACAQKVFDEIPNRDLVSWNSILKAYAVHGKADAAMNLFFTQMNVAPDETTFTALLTSCSHAGLIDDGAELFDAMYQKYGIAPQLDHYACMVDIFGRAGHLPEAENIIRQMPMEPDYVIWSALLGACRKHGHTKLAELASSKLKLLNPRNSLSYVQISNLYCSSNSFNEGSSVRGRMIRSGIRKEPGLSWTEVKNTVHEFASGGRRHPELKTIVGNLEKLLTELKKVGYVPETGSVLFDVEEEHKEEQLNLHSEKLALVFSLMNNNNSSPAVKITKNIRICSDCHNFMKFASRIVEDKAIIVRDSNRFHRFEKGTCSCNDYW</sequence>
<dbReference type="PANTHER" id="PTHR47926:SF382">
    <property type="entry name" value="PENTACOTRIPEPTIDE-REPEAT REGION OF PRORP DOMAIN-CONTAINING PROTEIN"/>
    <property type="match status" value="1"/>
</dbReference>
<dbReference type="Gene3D" id="1.25.40.10">
    <property type="entry name" value="Tetratricopeptide repeat domain"/>
    <property type="match status" value="5"/>
</dbReference>
<feature type="non-terminal residue" evidence="5">
    <location>
        <position position="1"/>
    </location>
</feature>
<dbReference type="PROSITE" id="PS51375">
    <property type="entry name" value="PPR"/>
    <property type="match status" value="3"/>
</dbReference>
<evidence type="ECO:0000256" key="3">
    <source>
        <dbReference type="PROSITE-ProRule" id="PRU00708"/>
    </source>
</evidence>
<dbReference type="PANTHER" id="PTHR47926">
    <property type="entry name" value="PENTATRICOPEPTIDE REPEAT-CONTAINING PROTEIN"/>
    <property type="match status" value="1"/>
</dbReference>
<evidence type="ECO:0000313" key="6">
    <source>
        <dbReference type="Proteomes" id="UP000015453"/>
    </source>
</evidence>
<dbReference type="AlphaFoldDB" id="S8EL09"/>
<protein>
    <recommendedName>
        <fullName evidence="4">DYW domain-containing protein</fullName>
    </recommendedName>
</protein>
<dbReference type="Pfam" id="PF01535">
    <property type="entry name" value="PPR"/>
    <property type="match status" value="6"/>
</dbReference>
<dbReference type="FunFam" id="1.25.40.10:FF:001093">
    <property type="entry name" value="Pentatricopeptide repeat-containing protein At2g34400"/>
    <property type="match status" value="1"/>
</dbReference>
<comment type="similarity">
    <text evidence="1">Belongs to the PPR family. PCMP-H subfamily.</text>
</comment>
<name>S8EL09_9LAMI</name>
<feature type="repeat" description="PPR" evidence="3">
    <location>
        <begin position="21"/>
        <end position="55"/>
    </location>
</feature>
<dbReference type="Pfam" id="PF14432">
    <property type="entry name" value="DYW_deaminase"/>
    <property type="match status" value="1"/>
</dbReference>
<feature type="repeat" description="PPR" evidence="3">
    <location>
        <begin position="117"/>
        <end position="151"/>
    </location>
</feature>
<proteinExistence type="inferred from homology"/>
<reference evidence="5 6" key="1">
    <citation type="journal article" date="2013" name="BMC Genomics">
        <title>The miniature genome of a carnivorous plant Genlisea aurea contains a low number of genes and short non-coding sequences.</title>
        <authorList>
            <person name="Leushkin E.V."/>
            <person name="Sutormin R.A."/>
            <person name="Nabieva E.R."/>
            <person name="Penin A.A."/>
            <person name="Kondrashov A.S."/>
            <person name="Logacheva M.D."/>
        </authorList>
    </citation>
    <scope>NUCLEOTIDE SEQUENCE [LARGE SCALE GENOMIC DNA]</scope>
</reference>
<evidence type="ECO:0000313" key="5">
    <source>
        <dbReference type="EMBL" id="EPS73292.1"/>
    </source>
</evidence>
<evidence type="ECO:0000256" key="2">
    <source>
        <dbReference type="ARBA" id="ARBA00022737"/>
    </source>
</evidence>
<keyword evidence="6" id="KW-1185">Reference proteome</keyword>
<accession>S8EL09</accession>
<feature type="repeat" description="PPR" evidence="3">
    <location>
        <begin position="353"/>
        <end position="388"/>
    </location>
</feature>
<dbReference type="InterPro" id="IPR032867">
    <property type="entry name" value="DYW_dom"/>
</dbReference>
<keyword evidence="2" id="KW-0677">Repeat</keyword>
<dbReference type="GO" id="GO:0003723">
    <property type="term" value="F:RNA binding"/>
    <property type="evidence" value="ECO:0007669"/>
    <property type="project" value="InterPro"/>
</dbReference>
<dbReference type="InterPro" id="IPR046960">
    <property type="entry name" value="PPR_At4g14850-like_plant"/>
</dbReference>
<dbReference type="GO" id="GO:0008270">
    <property type="term" value="F:zinc ion binding"/>
    <property type="evidence" value="ECO:0007669"/>
    <property type="project" value="InterPro"/>
</dbReference>
<organism evidence="5 6">
    <name type="scientific">Genlisea aurea</name>
    <dbReference type="NCBI Taxonomy" id="192259"/>
    <lineage>
        <taxon>Eukaryota</taxon>
        <taxon>Viridiplantae</taxon>
        <taxon>Streptophyta</taxon>
        <taxon>Embryophyta</taxon>
        <taxon>Tracheophyta</taxon>
        <taxon>Spermatophyta</taxon>
        <taxon>Magnoliopsida</taxon>
        <taxon>eudicotyledons</taxon>
        <taxon>Gunneridae</taxon>
        <taxon>Pentapetalae</taxon>
        <taxon>asterids</taxon>
        <taxon>lamiids</taxon>
        <taxon>Lamiales</taxon>
        <taxon>Lentibulariaceae</taxon>
        <taxon>Genlisea</taxon>
    </lineage>
</organism>
<evidence type="ECO:0000256" key="1">
    <source>
        <dbReference type="ARBA" id="ARBA00006643"/>
    </source>
</evidence>
<dbReference type="GO" id="GO:0009451">
    <property type="term" value="P:RNA modification"/>
    <property type="evidence" value="ECO:0007669"/>
    <property type="project" value="InterPro"/>
</dbReference>
<evidence type="ECO:0000259" key="4">
    <source>
        <dbReference type="Pfam" id="PF14432"/>
    </source>
</evidence>